<evidence type="ECO:0000313" key="13">
    <source>
        <dbReference type="Proteomes" id="UP000230564"/>
    </source>
</evidence>
<dbReference type="SUPFAM" id="SSF54791">
    <property type="entry name" value="Eukaryotic type KH-domain (KH-domain type I)"/>
    <property type="match status" value="1"/>
</dbReference>
<dbReference type="NCBIfam" id="TIGR03591">
    <property type="entry name" value="polynuc_phos"/>
    <property type="match status" value="1"/>
</dbReference>
<dbReference type="GO" id="GO:0000175">
    <property type="term" value="F:3'-5'-RNA exonuclease activity"/>
    <property type="evidence" value="ECO:0007669"/>
    <property type="project" value="TreeGrafter"/>
</dbReference>
<dbReference type="Pfam" id="PF03725">
    <property type="entry name" value="RNase_PH_C"/>
    <property type="match status" value="1"/>
</dbReference>
<evidence type="ECO:0000256" key="10">
    <source>
        <dbReference type="SAM" id="MobiDB-lite"/>
    </source>
</evidence>
<comment type="similarity">
    <text evidence="1 8">Belongs to the polyribonucleotide nucleotidyltransferase family.</text>
</comment>
<protein>
    <recommendedName>
        <fullName evidence="8">Polyribonucleotide nucleotidyltransferase</fullName>
        <ecNumber evidence="8">2.7.7.8</ecNumber>
    </recommendedName>
    <alternativeName>
        <fullName evidence="8">Polynucleotide phosphorylase</fullName>
        <shortName evidence="8">PNPase</shortName>
    </alternativeName>
</protein>
<dbReference type="SMART" id="SM00322">
    <property type="entry name" value="KH"/>
    <property type="match status" value="1"/>
</dbReference>
<dbReference type="InterPro" id="IPR020568">
    <property type="entry name" value="Ribosomal_Su5_D2-typ_SF"/>
</dbReference>
<keyword evidence="5 8" id="KW-0479">Metal-binding</keyword>
<evidence type="ECO:0000256" key="6">
    <source>
        <dbReference type="ARBA" id="ARBA00022842"/>
    </source>
</evidence>
<keyword evidence="3 8" id="KW-0808">Transferase</keyword>
<dbReference type="InterPro" id="IPR001247">
    <property type="entry name" value="ExoRNase_PH_dom1"/>
</dbReference>
<accession>A0A2H0NEJ6</accession>
<keyword evidence="4 8" id="KW-0548">Nucleotidyltransferase</keyword>
<comment type="cofactor">
    <cofactor evidence="8">
        <name>Mg(2+)</name>
        <dbReference type="ChEBI" id="CHEBI:18420"/>
    </cofactor>
</comment>
<dbReference type="GO" id="GO:0005829">
    <property type="term" value="C:cytosol"/>
    <property type="evidence" value="ECO:0007669"/>
    <property type="project" value="TreeGrafter"/>
</dbReference>
<comment type="caution">
    <text evidence="12">The sequence shown here is derived from an EMBL/GenBank/DDBJ whole genome shotgun (WGS) entry which is preliminary data.</text>
</comment>
<dbReference type="SMART" id="SM00316">
    <property type="entry name" value="S1"/>
    <property type="match status" value="1"/>
</dbReference>
<comment type="function">
    <text evidence="8">Involved in mRNA degradation. Catalyzes the phosphorolysis of single-stranded polyribonucleotides processively in the 3'- to 5'-direction.</text>
</comment>
<feature type="compositionally biased region" description="Basic and acidic residues" evidence="10">
    <location>
        <begin position="715"/>
        <end position="728"/>
    </location>
</feature>
<dbReference type="Gene3D" id="2.40.50.140">
    <property type="entry name" value="Nucleic acid-binding proteins"/>
    <property type="match status" value="1"/>
</dbReference>
<dbReference type="HAMAP" id="MF_01595">
    <property type="entry name" value="PNPase"/>
    <property type="match status" value="1"/>
</dbReference>
<evidence type="ECO:0000256" key="7">
    <source>
        <dbReference type="ARBA" id="ARBA00022884"/>
    </source>
</evidence>
<dbReference type="InterPro" id="IPR003029">
    <property type="entry name" value="S1_domain"/>
</dbReference>
<dbReference type="PANTHER" id="PTHR11252">
    <property type="entry name" value="POLYRIBONUCLEOTIDE NUCLEOTIDYLTRANSFERASE"/>
    <property type="match status" value="1"/>
</dbReference>
<dbReference type="Pfam" id="PF00013">
    <property type="entry name" value="KH_1"/>
    <property type="match status" value="1"/>
</dbReference>
<keyword evidence="9" id="KW-0175">Coiled coil</keyword>
<dbReference type="Pfam" id="PF01138">
    <property type="entry name" value="RNase_PH"/>
    <property type="match status" value="2"/>
</dbReference>
<dbReference type="InterPro" id="IPR004087">
    <property type="entry name" value="KH_dom"/>
</dbReference>
<dbReference type="EC" id="2.7.7.8" evidence="8"/>
<dbReference type="GO" id="GO:0003723">
    <property type="term" value="F:RNA binding"/>
    <property type="evidence" value="ECO:0007669"/>
    <property type="project" value="UniProtKB-UniRule"/>
</dbReference>
<dbReference type="InterPro" id="IPR027408">
    <property type="entry name" value="PNPase/RNase_PH_dom_sf"/>
</dbReference>
<dbReference type="SUPFAM" id="SSF50249">
    <property type="entry name" value="Nucleic acid-binding proteins"/>
    <property type="match status" value="1"/>
</dbReference>
<keyword evidence="2 8" id="KW-0963">Cytoplasm</keyword>
<dbReference type="InterPro" id="IPR036612">
    <property type="entry name" value="KH_dom_type_1_sf"/>
</dbReference>
<dbReference type="PROSITE" id="PS50126">
    <property type="entry name" value="S1"/>
    <property type="match status" value="1"/>
</dbReference>
<dbReference type="InterPro" id="IPR012162">
    <property type="entry name" value="PNPase"/>
</dbReference>
<feature type="region of interest" description="Disordered" evidence="10">
    <location>
        <begin position="713"/>
        <end position="739"/>
    </location>
</feature>
<comment type="catalytic activity">
    <reaction evidence="8">
        <text>RNA(n+1) + phosphate = RNA(n) + a ribonucleoside 5'-diphosphate</text>
        <dbReference type="Rhea" id="RHEA:22096"/>
        <dbReference type="Rhea" id="RHEA-COMP:14527"/>
        <dbReference type="Rhea" id="RHEA-COMP:17342"/>
        <dbReference type="ChEBI" id="CHEBI:43474"/>
        <dbReference type="ChEBI" id="CHEBI:57930"/>
        <dbReference type="ChEBI" id="CHEBI:140395"/>
        <dbReference type="EC" id="2.7.7.8"/>
    </reaction>
</comment>
<dbReference type="EMBL" id="PCWQ01000004">
    <property type="protein sequence ID" value="PIR07312.1"/>
    <property type="molecule type" value="Genomic_DNA"/>
</dbReference>
<evidence type="ECO:0000256" key="2">
    <source>
        <dbReference type="ARBA" id="ARBA00022490"/>
    </source>
</evidence>
<name>A0A2H0NEJ6_9BACT</name>
<dbReference type="NCBIfam" id="NF008805">
    <property type="entry name" value="PRK11824.1"/>
    <property type="match status" value="1"/>
</dbReference>
<evidence type="ECO:0000313" key="12">
    <source>
        <dbReference type="EMBL" id="PIR07312.1"/>
    </source>
</evidence>
<dbReference type="InterPro" id="IPR004088">
    <property type="entry name" value="KH_dom_type_1"/>
</dbReference>
<feature type="coiled-coil region" evidence="9">
    <location>
        <begin position="267"/>
        <end position="294"/>
    </location>
</feature>
<dbReference type="SUPFAM" id="SSF55666">
    <property type="entry name" value="Ribonuclease PH domain 2-like"/>
    <property type="match status" value="2"/>
</dbReference>
<dbReference type="PROSITE" id="PS50084">
    <property type="entry name" value="KH_TYPE_1"/>
    <property type="match status" value="1"/>
</dbReference>
<dbReference type="InterPro" id="IPR036345">
    <property type="entry name" value="ExoRNase_PH_dom2_sf"/>
</dbReference>
<dbReference type="Pfam" id="PF00575">
    <property type="entry name" value="S1"/>
    <property type="match status" value="1"/>
</dbReference>
<feature type="domain" description="S1 motif" evidence="11">
    <location>
        <begin position="631"/>
        <end position="707"/>
    </location>
</feature>
<proteinExistence type="inferred from homology"/>
<reference evidence="12 13" key="1">
    <citation type="submission" date="2017-09" db="EMBL/GenBank/DDBJ databases">
        <title>Depth-based differentiation of microbial function through sediment-hosted aquifers and enrichment of novel symbionts in the deep terrestrial subsurface.</title>
        <authorList>
            <person name="Probst A.J."/>
            <person name="Ladd B."/>
            <person name="Jarett J.K."/>
            <person name="Geller-Mcgrath D.E."/>
            <person name="Sieber C.M."/>
            <person name="Emerson J.B."/>
            <person name="Anantharaman K."/>
            <person name="Thomas B.C."/>
            <person name="Malmstrom R."/>
            <person name="Stieglmeier M."/>
            <person name="Klingl A."/>
            <person name="Woyke T."/>
            <person name="Ryan C.M."/>
            <person name="Banfield J.F."/>
        </authorList>
    </citation>
    <scope>NUCLEOTIDE SEQUENCE [LARGE SCALE GENOMIC DNA]</scope>
    <source>
        <strain evidence="12">CG11_big_fil_rev_8_21_14_0_20_36_20</strain>
    </source>
</reference>
<dbReference type="Gene3D" id="3.30.1370.10">
    <property type="entry name" value="K Homology domain, type 1"/>
    <property type="match status" value="1"/>
</dbReference>
<evidence type="ECO:0000256" key="9">
    <source>
        <dbReference type="SAM" id="Coils"/>
    </source>
</evidence>
<dbReference type="InterPro" id="IPR015847">
    <property type="entry name" value="ExoRNase_PH_dom2"/>
</dbReference>
<dbReference type="CDD" id="cd11364">
    <property type="entry name" value="RNase_PH_PNPase_2"/>
    <property type="match status" value="1"/>
</dbReference>
<evidence type="ECO:0000256" key="5">
    <source>
        <dbReference type="ARBA" id="ARBA00022723"/>
    </source>
</evidence>
<evidence type="ECO:0000256" key="4">
    <source>
        <dbReference type="ARBA" id="ARBA00022695"/>
    </source>
</evidence>
<organism evidence="12 13">
    <name type="scientific">Candidatus Komeilibacteria bacterium CG11_big_fil_rev_8_21_14_0_20_36_20</name>
    <dbReference type="NCBI Taxonomy" id="1974477"/>
    <lineage>
        <taxon>Bacteria</taxon>
        <taxon>Candidatus Komeiliibacteriota</taxon>
    </lineage>
</organism>
<dbReference type="AlphaFoldDB" id="A0A2H0NEJ6"/>
<keyword evidence="7 8" id="KW-0694">RNA-binding</keyword>
<gene>
    <name evidence="8" type="primary">pnp</name>
    <name evidence="12" type="ORF">COV55_00215</name>
</gene>
<evidence type="ECO:0000256" key="1">
    <source>
        <dbReference type="ARBA" id="ARBA00007404"/>
    </source>
</evidence>
<dbReference type="CDD" id="cd02393">
    <property type="entry name" value="KH-I_PNPase"/>
    <property type="match status" value="1"/>
</dbReference>
<feature type="binding site" evidence="8">
    <location>
        <position position="495"/>
    </location>
    <ligand>
        <name>Mg(2+)</name>
        <dbReference type="ChEBI" id="CHEBI:18420"/>
    </ligand>
</feature>
<dbReference type="Gene3D" id="3.30.230.70">
    <property type="entry name" value="GHMP Kinase, N-terminal domain"/>
    <property type="match status" value="2"/>
</dbReference>
<evidence type="ECO:0000256" key="3">
    <source>
        <dbReference type="ARBA" id="ARBA00022679"/>
    </source>
</evidence>
<evidence type="ECO:0000259" key="11">
    <source>
        <dbReference type="PROSITE" id="PS50126"/>
    </source>
</evidence>
<comment type="subcellular location">
    <subcellularLocation>
        <location evidence="8">Cytoplasm</location>
    </subcellularLocation>
</comment>
<dbReference type="FunFam" id="3.30.1370.10:FF:000001">
    <property type="entry name" value="Polyribonucleotide nucleotidyltransferase"/>
    <property type="match status" value="1"/>
</dbReference>
<dbReference type="InterPro" id="IPR012340">
    <property type="entry name" value="NA-bd_OB-fold"/>
</dbReference>
<dbReference type="SUPFAM" id="SSF54211">
    <property type="entry name" value="Ribosomal protein S5 domain 2-like"/>
    <property type="match status" value="2"/>
</dbReference>
<evidence type="ECO:0000256" key="8">
    <source>
        <dbReference type="HAMAP-Rule" id="MF_01595"/>
    </source>
</evidence>
<dbReference type="FunFam" id="3.30.230.70:FF:000001">
    <property type="entry name" value="Polyribonucleotide nucleotidyltransferase"/>
    <property type="match status" value="1"/>
</dbReference>
<dbReference type="GO" id="GO:0004654">
    <property type="term" value="F:polyribonucleotide nucleotidyltransferase activity"/>
    <property type="evidence" value="ECO:0007669"/>
    <property type="project" value="UniProtKB-UniRule"/>
</dbReference>
<feature type="binding site" evidence="8">
    <location>
        <position position="501"/>
    </location>
    <ligand>
        <name>Mg(2+)</name>
        <dbReference type="ChEBI" id="CHEBI:18420"/>
    </ligand>
</feature>
<sequence>MSVKKFNTEIAGTKLTVEVGKLAKQAHGACTVSYGETVVLATAVTSPEPREGIDYFPLMVDYEERLYAAGKIKGSRFIKREGRATDEAVLTARLIDRSIRPLFKEVERNDVQVVVTVLSYDGINDPDVPAMIAASIALGISPIAWNGPIAGVRIGRINNEWVVNPSVEAKQKSDLDLFLAGSADNIVMIEAGAKEISENDMFTAFEFGNKHIKKLLPFIEDIIKKVGLPKIQLEIDEGKNKLRQEVKIKVDAVLGKYDLSSCFQPDKSKMKTAIDDLKNKINEVLKEDNEVSKDMRAMGLTMIDETLEKVFKELVLNKKQRPDQRSFDEIRPLSAEVGILPRTHGSGLFSRGETQVLSIVTLGSPGDEQTLDTMEESGTKKYMHHYNFPGYSVGEVKPLRGPGRREIGHGALAEKALMPVLPNDEEFPYTIRVVSEVLGSNGSSSQASICGSTLSLMDAGVPIKAAVAGVAMGLVVDDHDAKKYEILTDIQGIEDHSGHMDFKVAGTKDGITAIQLDIKLGGISYQIAQETLTKAKIAREKILAVMQQAIVSPRPELSPYAPRIDTMRIDPDKIREVIGSGGKIINEIISECNVAIDIEQDGLVMITSTDGESAKKAREWIENIVKDIAIGEIYEGKVLKIVTDRNKGTEIGAIVELLPGKDGMVHISQVSQNRIDKVTDVIKVDDVVKVKVMDVDKEKGRISLSMKELLPKPAFDGDKKDFDKDSRDKKSHVFLRDKT</sequence>
<dbReference type="GO" id="GO:0006402">
    <property type="term" value="P:mRNA catabolic process"/>
    <property type="evidence" value="ECO:0007669"/>
    <property type="project" value="UniProtKB-UniRule"/>
</dbReference>
<keyword evidence="6 8" id="KW-0460">Magnesium</keyword>
<dbReference type="CDD" id="cd11363">
    <property type="entry name" value="RNase_PH_PNPase_1"/>
    <property type="match status" value="1"/>
</dbReference>
<dbReference type="GO" id="GO:0000287">
    <property type="term" value="F:magnesium ion binding"/>
    <property type="evidence" value="ECO:0007669"/>
    <property type="project" value="UniProtKB-UniRule"/>
</dbReference>
<dbReference type="FunFam" id="3.30.230.70:FF:000002">
    <property type="entry name" value="Polyribonucleotide nucleotidyltransferase"/>
    <property type="match status" value="1"/>
</dbReference>
<dbReference type="PIRSF" id="PIRSF005499">
    <property type="entry name" value="PNPase"/>
    <property type="match status" value="1"/>
</dbReference>
<dbReference type="Proteomes" id="UP000230564">
    <property type="component" value="Unassembled WGS sequence"/>
</dbReference>
<dbReference type="PANTHER" id="PTHR11252:SF0">
    <property type="entry name" value="POLYRIBONUCLEOTIDE NUCLEOTIDYLTRANSFERASE 1, MITOCHONDRIAL"/>
    <property type="match status" value="1"/>
</dbReference>